<reference evidence="1 2" key="1">
    <citation type="submission" date="2019-09" db="EMBL/GenBank/DDBJ databases">
        <authorList>
            <person name="Cui H."/>
            <person name="Cong C."/>
            <person name="Xu Y."/>
            <person name="Wang L."/>
            <person name="Li X."/>
            <person name="Zhang J."/>
        </authorList>
    </citation>
    <scope>NUCLEOTIDE SEQUENCE [LARGE SCALE GENOMIC DNA]</scope>
</reference>
<keyword evidence="2" id="KW-1185">Reference proteome</keyword>
<dbReference type="SUPFAM" id="SSF56731">
    <property type="entry name" value="DNA primase core"/>
    <property type="match status" value="1"/>
</dbReference>
<name>A0A5Q2W932_9CAUD</name>
<dbReference type="Pfam" id="PF13155">
    <property type="entry name" value="Toprim_2"/>
    <property type="match status" value="1"/>
</dbReference>
<sequence length="271" mass="30613">MILSGLDLAKRVPVGQHRRHYHGAEKRPNLVVWNNQDSWSCWCHACNEGGKVTKEVLQPVTEAAPVFQKYLSLSDTCTLQELAQEHPQSFKRLVLLLHRKGVSTTLLAPYNPLYSLVDDRLVLAFNGRYVGRDVTERHHAKWLVYHNNQHVPMDFVYFPTENKGQNSEPIVLTEDVLSAIKVHAYTGLSTLWCMGTHVSDAIVTFLITPSTPPKHPVLAFDGDDAGRKATRTAQKRLGLRGKEFSTVTIPEGLDPKDLDYLQLHNLFKDVL</sequence>
<evidence type="ECO:0000313" key="1">
    <source>
        <dbReference type="EMBL" id="QGH73763.1"/>
    </source>
</evidence>
<accession>A0A5Q2W932</accession>
<dbReference type="EMBL" id="MN497414">
    <property type="protein sequence ID" value="QGH73763.1"/>
    <property type="molecule type" value="Genomic_DNA"/>
</dbReference>
<protein>
    <submittedName>
        <fullName evidence="1">DNA primase</fullName>
    </submittedName>
</protein>
<evidence type="ECO:0000313" key="2">
    <source>
        <dbReference type="Proteomes" id="UP000396795"/>
    </source>
</evidence>
<dbReference type="Gene3D" id="3.40.1360.10">
    <property type="match status" value="1"/>
</dbReference>
<proteinExistence type="predicted"/>
<dbReference type="Proteomes" id="UP000396795">
    <property type="component" value="Segment"/>
</dbReference>
<organism evidence="1 2">
    <name type="scientific">Vibrio phage vB_VhaP_VH-5</name>
    <dbReference type="NCBI Taxonomy" id="2660694"/>
    <lineage>
        <taxon>Viruses</taxon>
        <taxon>Duplodnaviria</taxon>
        <taxon>Heunggongvirae</taxon>
        <taxon>Uroviricota</taxon>
        <taxon>Caudoviricetes</taxon>
        <taxon>Autographivirales</taxon>
        <taxon>Autoscriptoviridae</taxon>
        <taxon>Linggongvirus</taxon>
        <taxon>Linggongvirus VH5</taxon>
    </lineage>
</organism>